<dbReference type="Gene3D" id="1.10.10.410">
    <property type="match status" value="1"/>
</dbReference>
<dbReference type="Pfam" id="PF09424">
    <property type="entry name" value="YqeY"/>
    <property type="match status" value="1"/>
</dbReference>
<evidence type="ECO:0000313" key="2">
    <source>
        <dbReference type="Proteomes" id="UP000238701"/>
    </source>
</evidence>
<dbReference type="Proteomes" id="UP000238701">
    <property type="component" value="Unassembled WGS sequence"/>
</dbReference>
<dbReference type="InterPro" id="IPR023168">
    <property type="entry name" value="GatB_Yqey_C_2"/>
</dbReference>
<dbReference type="SUPFAM" id="SSF89095">
    <property type="entry name" value="GatB/YqeY motif"/>
    <property type="match status" value="1"/>
</dbReference>
<evidence type="ECO:0000313" key="1">
    <source>
        <dbReference type="EMBL" id="SPF38387.1"/>
    </source>
</evidence>
<gene>
    <name evidence="1" type="ORF">SBA1_20087</name>
</gene>
<dbReference type="GO" id="GO:0016884">
    <property type="term" value="F:carbon-nitrogen ligase activity, with glutamine as amido-N-donor"/>
    <property type="evidence" value="ECO:0007669"/>
    <property type="project" value="InterPro"/>
</dbReference>
<name>A0A2U3KFQ2_9BACT</name>
<proteinExistence type="predicted"/>
<dbReference type="AlphaFoldDB" id="A0A2U3KFQ2"/>
<dbReference type="PANTHER" id="PTHR28055:SF1">
    <property type="entry name" value="ALTERED INHERITANCE OF MITOCHONDRIA PROTEIN 41, MITOCHONDRIAL"/>
    <property type="match status" value="1"/>
</dbReference>
<sequence length="209" mass="22635">MKRFNIGNPLDEGFLGQTNLLAPALGINGGKSEVGLGVPHVSPLSRDVGTTTVYNSRMSLVEQIQKDIVAAMKAKDEPRLSALRMVKTALKLREVEKMSPLDDKESQAVLATLIKQRKESVEQFTKGGRQEMADKEAAEIVLIETYLPKAASEADVAAGVKAVITEMGAPTMKEMGTVMKNAMARFSAAGMRVDGKMVSEMVKRELTPK</sequence>
<reference evidence="2" key="1">
    <citation type="submission" date="2018-02" db="EMBL/GenBank/DDBJ databases">
        <authorList>
            <person name="Hausmann B."/>
        </authorList>
    </citation>
    <scope>NUCLEOTIDE SEQUENCE [LARGE SCALE GENOMIC DNA]</scope>
    <source>
        <strain evidence="2">Peat soil MAG SbA1</strain>
    </source>
</reference>
<protein>
    <submittedName>
        <fullName evidence="1">GatB/Yqey (Modular protein)</fullName>
    </submittedName>
</protein>
<dbReference type="EMBL" id="OMOD01000111">
    <property type="protein sequence ID" value="SPF38387.1"/>
    <property type="molecule type" value="Genomic_DNA"/>
</dbReference>
<dbReference type="Gene3D" id="1.10.1510.10">
    <property type="entry name" value="Uncharacterised protein YqeY/AIM41 PF09424, N-terminal domain"/>
    <property type="match status" value="1"/>
</dbReference>
<dbReference type="InterPro" id="IPR019004">
    <property type="entry name" value="YqeY/Aim41"/>
</dbReference>
<accession>A0A2U3KFQ2</accession>
<dbReference type="InterPro" id="IPR003789">
    <property type="entry name" value="Asn/Gln_tRNA_amidoTrase-B-like"/>
</dbReference>
<dbReference type="InterPro" id="IPR042184">
    <property type="entry name" value="YqeY/Aim41_N"/>
</dbReference>
<organism evidence="1 2">
    <name type="scientific">Candidatus Sulfotelmatobacter kueseliae</name>
    <dbReference type="NCBI Taxonomy" id="2042962"/>
    <lineage>
        <taxon>Bacteria</taxon>
        <taxon>Pseudomonadati</taxon>
        <taxon>Acidobacteriota</taxon>
        <taxon>Terriglobia</taxon>
        <taxon>Terriglobales</taxon>
        <taxon>Candidatus Korobacteraceae</taxon>
        <taxon>Candidatus Sulfotelmatobacter</taxon>
    </lineage>
</organism>
<dbReference type="PANTHER" id="PTHR28055">
    <property type="entry name" value="ALTERED INHERITANCE OF MITOCHONDRIA PROTEIN 41, MITOCHONDRIAL"/>
    <property type="match status" value="1"/>
</dbReference>